<gene>
    <name evidence="1" type="ORF">A6302_04075</name>
</gene>
<keyword evidence="2" id="KW-1185">Reference proteome</keyword>
<reference evidence="1 2" key="1">
    <citation type="submission" date="2016-07" db="EMBL/GenBank/DDBJ databases">
        <title>Draft Genome Sequence of Methylobrevis pamukkalensis PK2.</title>
        <authorList>
            <person name="Vasilenko O.V."/>
            <person name="Doronina N.V."/>
            <person name="Shmareva M.N."/>
            <person name="Tarlachkov S.V."/>
            <person name="Mustakhimov I."/>
            <person name="Trotsenko Y.A."/>
        </authorList>
    </citation>
    <scope>NUCLEOTIDE SEQUENCE [LARGE SCALE GENOMIC DNA]</scope>
    <source>
        <strain evidence="1 2">PK2</strain>
    </source>
</reference>
<dbReference type="EMBL" id="MCRJ01000152">
    <property type="protein sequence ID" value="ODN68621.1"/>
    <property type="molecule type" value="Genomic_DNA"/>
</dbReference>
<dbReference type="Proteomes" id="UP000094622">
    <property type="component" value="Unassembled WGS sequence"/>
</dbReference>
<evidence type="ECO:0000313" key="2">
    <source>
        <dbReference type="Proteomes" id="UP000094622"/>
    </source>
</evidence>
<protein>
    <submittedName>
        <fullName evidence="1">Uncharacterized protein</fullName>
    </submittedName>
</protein>
<accession>A0A1E3GZ91</accession>
<proteinExistence type="predicted"/>
<evidence type="ECO:0000313" key="1">
    <source>
        <dbReference type="EMBL" id="ODN68621.1"/>
    </source>
</evidence>
<name>A0A1E3GZ91_9HYPH</name>
<comment type="caution">
    <text evidence="1">The sequence shown here is derived from an EMBL/GenBank/DDBJ whole genome shotgun (WGS) entry which is preliminary data.</text>
</comment>
<dbReference type="AlphaFoldDB" id="A0A1E3GZ91"/>
<sequence>MTDEILIASWEYEVTVNSDGTSDTREYYVRGILDNARYRYSIVSSSPQKTSSMKNYRLMQKRLLELARTER</sequence>
<organism evidence="1 2">
    <name type="scientific">Methylobrevis pamukkalensis</name>
    <dbReference type="NCBI Taxonomy" id="1439726"/>
    <lineage>
        <taxon>Bacteria</taxon>
        <taxon>Pseudomonadati</taxon>
        <taxon>Pseudomonadota</taxon>
        <taxon>Alphaproteobacteria</taxon>
        <taxon>Hyphomicrobiales</taxon>
        <taxon>Pleomorphomonadaceae</taxon>
        <taxon>Methylobrevis</taxon>
    </lineage>
</organism>